<keyword evidence="15" id="KW-1185">Reference proteome</keyword>
<evidence type="ECO:0000256" key="3">
    <source>
        <dbReference type="ARBA" id="ARBA00005842"/>
    </source>
</evidence>
<proteinExistence type="inferred from homology"/>
<evidence type="ECO:0000256" key="7">
    <source>
        <dbReference type="ARBA" id="ARBA00022840"/>
    </source>
</evidence>
<dbReference type="NCBIfam" id="TIGR00174">
    <property type="entry name" value="miaA"/>
    <property type="match status" value="1"/>
</dbReference>
<feature type="region of interest" description="Interaction with substrate tRNA" evidence="10">
    <location>
        <begin position="191"/>
        <end position="195"/>
    </location>
</feature>
<name>A0A023DWQ6_9PROT</name>
<dbReference type="Proteomes" id="UP000024842">
    <property type="component" value="Unassembled WGS sequence"/>
</dbReference>
<comment type="caution">
    <text evidence="10">Lacks conserved residue(s) required for the propagation of feature annotation.</text>
</comment>
<dbReference type="Gene3D" id="3.40.50.300">
    <property type="entry name" value="P-loop containing nucleotide triphosphate hydrolases"/>
    <property type="match status" value="1"/>
</dbReference>
<comment type="similarity">
    <text evidence="3 10 13">Belongs to the IPP transferase family.</text>
</comment>
<evidence type="ECO:0000256" key="5">
    <source>
        <dbReference type="ARBA" id="ARBA00022694"/>
    </source>
</evidence>
<accession>A0A023DWQ6</accession>
<keyword evidence="7 10" id="KW-0067">ATP-binding</keyword>
<dbReference type="EC" id="2.5.1.75" evidence="10"/>
<comment type="caution">
    <text evidence="14">The sequence shown here is derived from an EMBL/GenBank/DDBJ whole genome shotgun (WGS) entry which is preliminary data.</text>
</comment>
<dbReference type="PANTHER" id="PTHR11088">
    <property type="entry name" value="TRNA DIMETHYLALLYLTRANSFERASE"/>
    <property type="match status" value="1"/>
</dbReference>
<keyword evidence="6 10" id="KW-0547">Nucleotide-binding</keyword>
<comment type="cofactor">
    <cofactor evidence="1 10">
        <name>Mg(2+)</name>
        <dbReference type="ChEBI" id="CHEBI:18420"/>
    </cofactor>
</comment>
<reference evidence="14 15" key="1">
    <citation type="journal article" date="2014" name="FEMS Microbiol. Lett.">
        <title>Draft genome sequences of three Holospora species (Holospora obtusa, Holospora undulata, and Holospora elegans), endonuclear symbiotic bacteria of the ciliate Paramecium caudatum.</title>
        <authorList>
            <person name="Dohra H."/>
            <person name="Tanaka K."/>
            <person name="Suzuki T."/>
            <person name="Fujishima M."/>
            <person name="Suzuki H."/>
        </authorList>
    </citation>
    <scope>NUCLEOTIDE SEQUENCE [LARGE SCALE GENOMIC DNA]</scope>
    <source>
        <strain evidence="14 15">E1</strain>
    </source>
</reference>
<evidence type="ECO:0000256" key="4">
    <source>
        <dbReference type="ARBA" id="ARBA00022679"/>
    </source>
</evidence>
<comment type="catalytic activity">
    <reaction evidence="9 10 11">
        <text>adenosine(37) in tRNA + dimethylallyl diphosphate = N(6)-dimethylallyladenosine(37) in tRNA + diphosphate</text>
        <dbReference type="Rhea" id="RHEA:26482"/>
        <dbReference type="Rhea" id="RHEA-COMP:10162"/>
        <dbReference type="Rhea" id="RHEA-COMP:10375"/>
        <dbReference type="ChEBI" id="CHEBI:33019"/>
        <dbReference type="ChEBI" id="CHEBI:57623"/>
        <dbReference type="ChEBI" id="CHEBI:74411"/>
        <dbReference type="ChEBI" id="CHEBI:74415"/>
        <dbReference type="EC" id="2.5.1.75"/>
    </reaction>
</comment>
<evidence type="ECO:0000256" key="13">
    <source>
        <dbReference type="RuleBase" id="RU003785"/>
    </source>
</evidence>
<protein>
    <recommendedName>
        <fullName evidence="10">tRNA dimethylallyltransferase</fullName>
        <ecNumber evidence="10">2.5.1.75</ecNumber>
    </recommendedName>
    <alternativeName>
        <fullName evidence="10">Dimethylallyl diphosphate:tRNA dimethylallyltransferase</fullName>
        <shortName evidence="10">DMAPP:tRNA dimethylallyltransferase</shortName>
        <shortName evidence="10">DMATase</shortName>
    </alternativeName>
    <alternativeName>
        <fullName evidence="10">Isopentenyl-diphosphate:tRNA isopentenyltransferase</fullName>
        <shortName evidence="10">IPP transferase</shortName>
        <shortName evidence="10">IPPT</shortName>
        <shortName evidence="10">IPTase</shortName>
    </alternativeName>
</protein>
<comment type="subunit">
    <text evidence="10">Monomer.</text>
</comment>
<dbReference type="HAMAP" id="MF_00185">
    <property type="entry name" value="IPP_trans"/>
    <property type="match status" value="1"/>
</dbReference>
<evidence type="ECO:0000256" key="12">
    <source>
        <dbReference type="RuleBase" id="RU003784"/>
    </source>
</evidence>
<evidence type="ECO:0000256" key="10">
    <source>
        <dbReference type="HAMAP-Rule" id="MF_00185"/>
    </source>
</evidence>
<evidence type="ECO:0000256" key="11">
    <source>
        <dbReference type="RuleBase" id="RU003783"/>
    </source>
</evidence>
<feature type="site" description="Interaction with substrate tRNA" evidence="10">
    <location>
        <position position="136"/>
    </location>
</feature>
<dbReference type="PANTHER" id="PTHR11088:SF60">
    <property type="entry name" value="TRNA DIMETHYLALLYLTRANSFERASE"/>
    <property type="match status" value="1"/>
</dbReference>
<dbReference type="EMBL" id="BAUP01000039">
    <property type="protein sequence ID" value="GAJ45888.1"/>
    <property type="molecule type" value="Genomic_DNA"/>
</dbReference>
<dbReference type="Gene3D" id="1.10.20.140">
    <property type="match status" value="1"/>
</dbReference>
<dbReference type="InterPro" id="IPR039657">
    <property type="entry name" value="Dimethylallyltransferase"/>
</dbReference>
<dbReference type="InterPro" id="IPR018022">
    <property type="entry name" value="IPT"/>
</dbReference>
<comment type="function">
    <text evidence="2 10 12">Catalyzes the transfer of a dimethylallyl group onto the adenine at position 37 in tRNAs that read codons beginning with uridine, leading to the formation of N6-(dimethylallyl)adenosine (i(6)A).</text>
</comment>
<keyword evidence="4 10" id="KW-0808">Transferase</keyword>
<dbReference type="SUPFAM" id="SSF52540">
    <property type="entry name" value="P-loop containing nucleoside triphosphate hydrolases"/>
    <property type="match status" value="1"/>
</dbReference>
<evidence type="ECO:0000313" key="14">
    <source>
        <dbReference type="EMBL" id="GAJ45888.1"/>
    </source>
</evidence>
<evidence type="ECO:0000256" key="8">
    <source>
        <dbReference type="ARBA" id="ARBA00022842"/>
    </source>
</evidence>
<gene>
    <name evidence="10" type="primary">miaA</name>
    <name evidence="14" type="ORF">HE1_00204</name>
</gene>
<dbReference type="AlphaFoldDB" id="A0A023DWQ6"/>
<feature type="binding site" evidence="10">
    <location>
        <begin position="44"/>
        <end position="51"/>
    </location>
    <ligand>
        <name>ATP</name>
        <dbReference type="ChEBI" id="CHEBI:30616"/>
    </ligand>
</feature>
<evidence type="ECO:0000256" key="6">
    <source>
        <dbReference type="ARBA" id="ARBA00022741"/>
    </source>
</evidence>
<evidence type="ECO:0000313" key="15">
    <source>
        <dbReference type="Proteomes" id="UP000024842"/>
    </source>
</evidence>
<dbReference type="GO" id="GO:0006400">
    <property type="term" value="P:tRNA modification"/>
    <property type="evidence" value="ECO:0007669"/>
    <property type="project" value="TreeGrafter"/>
</dbReference>
<evidence type="ECO:0000256" key="1">
    <source>
        <dbReference type="ARBA" id="ARBA00001946"/>
    </source>
</evidence>
<dbReference type="GO" id="GO:0005524">
    <property type="term" value="F:ATP binding"/>
    <property type="evidence" value="ECO:0007669"/>
    <property type="project" value="UniProtKB-UniRule"/>
</dbReference>
<organism evidence="14 15">
    <name type="scientific">Holospora elegans E1</name>
    <dbReference type="NCBI Taxonomy" id="1427503"/>
    <lineage>
        <taxon>Bacteria</taxon>
        <taxon>Pseudomonadati</taxon>
        <taxon>Pseudomonadota</taxon>
        <taxon>Alphaproteobacteria</taxon>
        <taxon>Holosporales</taxon>
        <taxon>Holosporaceae</taxon>
        <taxon>Holospora</taxon>
    </lineage>
</organism>
<keyword evidence="5 10" id="KW-0819">tRNA processing</keyword>
<evidence type="ECO:0000256" key="9">
    <source>
        <dbReference type="ARBA" id="ARBA00049563"/>
    </source>
</evidence>
<dbReference type="Pfam" id="PF01715">
    <property type="entry name" value="IPPT"/>
    <property type="match status" value="1"/>
</dbReference>
<dbReference type="STRING" id="1427503.HE1_00204"/>
<dbReference type="InterPro" id="IPR027417">
    <property type="entry name" value="P-loop_NTPase"/>
</dbReference>
<sequence length="321" mass="37614">MRGCFDIIFSVILGGELKKSKLIRKNLDLETFLQKPFPLMCIAGATACGKSGLAFEIAKKYNGVIINADSQQIYQGLPLLTAQPSLSEQREISHKLYQYVPNKEPKRDVKQWIQDAMKEIHECHDAGYLPILVGGSGFYFQALEQGLSPFPPIEPIDESELLKKYPNYSLYEILDYVDSISAKKIMKQDKQRILRALRVYFSTKIPLSCWQKRPKTRPLSYCSWYKIYIFCEKFLLQKRIRERFDQACRNGLLQEVFEFSLSPDSPLSRAIGIKILKSWERGEFSWKETQEKFLTETWQYAKRQKTWFHHRFIPDKKIILE</sequence>
<keyword evidence="8 10" id="KW-0460">Magnesium</keyword>
<feature type="region of interest" description="Interaction with substrate tRNA" evidence="10">
    <location>
        <begin position="69"/>
        <end position="72"/>
    </location>
</feature>
<feature type="binding site" evidence="10">
    <location>
        <begin position="46"/>
        <end position="51"/>
    </location>
    <ligand>
        <name>substrate</name>
    </ligand>
</feature>
<dbReference type="OrthoDB" id="9776390at2"/>
<dbReference type="GO" id="GO:0052381">
    <property type="term" value="F:tRNA dimethylallyltransferase activity"/>
    <property type="evidence" value="ECO:0007669"/>
    <property type="project" value="UniProtKB-UniRule"/>
</dbReference>
<evidence type="ECO:0000256" key="2">
    <source>
        <dbReference type="ARBA" id="ARBA00003213"/>
    </source>
</evidence>